<dbReference type="RefSeq" id="WP_154327077.1">
    <property type="nucleotide sequence ID" value="NZ_CP045696.1"/>
</dbReference>
<dbReference type="SUPFAM" id="SSF55486">
    <property type="entry name" value="Metalloproteases ('zincins'), catalytic domain"/>
    <property type="match status" value="1"/>
</dbReference>
<name>A0A6L5XF57_9BACT</name>
<gene>
    <name evidence="2" type="ORF">FYJ29_10260</name>
</gene>
<keyword evidence="2" id="KW-0645">Protease</keyword>
<dbReference type="AlphaFoldDB" id="A0A6L5XF57"/>
<dbReference type="InterPro" id="IPR008757">
    <property type="entry name" value="Peptidase_M6-like_domain"/>
</dbReference>
<sequence length="618" mass="67778">MMHLVSSRTLLSGFMLLFTLTALAIPAQKRWLTVRQPDGTRLMVSMTGDEWLHYPATADGVPVVRQPDGSYCYASVRGDQLVSTGIVAHEASQRAASELEHIASGASTMQLRQHRAQRGRASSPALAKKSMAARRATYRGTHHVPVVLAYFPDRAFATDTASTRSFYNSMLNQPGFSQCGAPGSASDYFNDMSRGQFKLVFDVIGPVKVSKASTYYGGPSVYFGGTDHVGEFIAEAVTKADSLYKPDWSRYDWDGDGELEQVFVLYAGYGQATGGDTGLLWPCKWTLDEAKVNDDGPGGFSLGGTYINTFACGNELYGNSGKTYMGMGVFCHEFSHCLGLPDMYDTAYGATPTMGNWDLMAHGSYNGPQGIGWCPAGWTSYERAQAGWLDVKELQPGDSVRGMTSLDEGGEAYAIYNDDQRNEYYLLENHKHVGWDAYTPEQGLLIVHVDYDSTLFANNIVNTTGTFTTAEGYDGNFTNDHARMVPFSKLRSLENETYYYTFPMEGKRFRLDSLTDLSRPAATVYNAHPDGTLLMHKPVMNIAKDDEGNIDFDFMPAGGNPAGIVQPRASAPEPARVTVYTVEGRQVGTYDSIEGLRALPRGLYIVEQGNAAVKKIVR</sequence>
<dbReference type="PANTHER" id="PTHR41775:SF1">
    <property type="entry name" value="PEPTIDASE M6-LIKE DOMAIN-CONTAINING PROTEIN"/>
    <property type="match status" value="1"/>
</dbReference>
<protein>
    <submittedName>
        <fullName evidence="2">M6 family metalloprotease domain-containing protein</fullName>
    </submittedName>
</protein>
<evidence type="ECO:0000313" key="3">
    <source>
        <dbReference type="Proteomes" id="UP000483362"/>
    </source>
</evidence>
<accession>A0A6L5XF57</accession>
<organism evidence="2 3">
    <name type="scientific">Sodaliphilus pleomorphus</name>
    <dbReference type="NCBI Taxonomy" id="2606626"/>
    <lineage>
        <taxon>Bacteria</taxon>
        <taxon>Pseudomonadati</taxon>
        <taxon>Bacteroidota</taxon>
        <taxon>Bacteroidia</taxon>
        <taxon>Bacteroidales</taxon>
        <taxon>Muribaculaceae</taxon>
        <taxon>Sodaliphilus</taxon>
    </lineage>
</organism>
<feature type="domain" description="Peptidase M6-like" evidence="1">
    <location>
        <begin position="166"/>
        <end position="378"/>
    </location>
</feature>
<evidence type="ECO:0000259" key="1">
    <source>
        <dbReference type="Pfam" id="PF05547"/>
    </source>
</evidence>
<evidence type="ECO:0000313" key="2">
    <source>
        <dbReference type="EMBL" id="MSS18136.1"/>
    </source>
</evidence>
<dbReference type="Proteomes" id="UP000483362">
    <property type="component" value="Unassembled WGS sequence"/>
</dbReference>
<dbReference type="GO" id="GO:0006508">
    <property type="term" value="P:proteolysis"/>
    <property type="evidence" value="ECO:0007669"/>
    <property type="project" value="UniProtKB-KW"/>
</dbReference>
<keyword evidence="2" id="KW-0482">Metalloprotease</keyword>
<dbReference type="Pfam" id="PF05547">
    <property type="entry name" value="Peptidase_M6"/>
    <property type="match status" value="1"/>
</dbReference>
<comment type="caution">
    <text evidence="2">The sequence shown here is derived from an EMBL/GenBank/DDBJ whole genome shotgun (WGS) entry which is preliminary data.</text>
</comment>
<dbReference type="GO" id="GO:0008237">
    <property type="term" value="F:metallopeptidase activity"/>
    <property type="evidence" value="ECO:0007669"/>
    <property type="project" value="UniProtKB-KW"/>
</dbReference>
<reference evidence="2 3" key="1">
    <citation type="submission" date="2019-08" db="EMBL/GenBank/DDBJ databases">
        <title>In-depth cultivation of the pig gut microbiome towards novel bacterial diversity and tailored functional studies.</title>
        <authorList>
            <person name="Wylensek D."/>
            <person name="Hitch T.C.A."/>
            <person name="Clavel T."/>
        </authorList>
    </citation>
    <scope>NUCLEOTIDE SEQUENCE [LARGE SCALE GENOMIC DNA]</scope>
    <source>
        <strain evidence="2 3">Oil-RF-744-WCA-WT-10</strain>
    </source>
</reference>
<keyword evidence="3" id="KW-1185">Reference proteome</keyword>
<dbReference type="PANTHER" id="PTHR41775">
    <property type="entry name" value="SECRETED PROTEIN-RELATED"/>
    <property type="match status" value="1"/>
</dbReference>
<proteinExistence type="predicted"/>
<dbReference type="NCBIfam" id="TIGR03296">
    <property type="entry name" value="M6dom_TIGR03296"/>
    <property type="match status" value="1"/>
</dbReference>
<dbReference type="EMBL" id="VULT01000016">
    <property type="protein sequence ID" value="MSS18136.1"/>
    <property type="molecule type" value="Genomic_DNA"/>
</dbReference>
<keyword evidence="2" id="KW-0378">Hydrolase</keyword>